<keyword evidence="2" id="KW-0378">Hydrolase</keyword>
<evidence type="ECO:0000256" key="5">
    <source>
        <dbReference type="SAM" id="MobiDB-lite"/>
    </source>
</evidence>
<dbReference type="GO" id="GO:0033202">
    <property type="term" value="C:DNA helicase complex"/>
    <property type="evidence" value="ECO:0007669"/>
    <property type="project" value="TreeGrafter"/>
</dbReference>
<feature type="non-terminal residue" evidence="7">
    <location>
        <position position="1"/>
    </location>
</feature>
<proteinExistence type="predicted"/>
<dbReference type="GO" id="GO:0003677">
    <property type="term" value="F:DNA binding"/>
    <property type="evidence" value="ECO:0007669"/>
    <property type="project" value="InterPro"/>
</dbReference>
<protein>
    <recommendedName>
        <fullName evidence="6">UvrD-like helicase C-terminal domain-containing protein</fullName>
    </recommendedName>
</protein>
<dbReference type="PANTHER" id="PTHR11070">
    <property type="entry name" value="UVRD / RECB / PCRA DNA HELICASE FAMILY MEMBER"/>
    <property type="match status" value="1"/>
</dbReference>
<keyword evidence="3" id="KW-0347">Helicase</keyword>
<feature type="non-terminal residue" evidence="7">
    <location>
        <position position="362"/>
    </location>
</feature>
<dbReference type="InterPro" id="IPR014017">
    <property type="entry name" value="DNA_helicase_UvrD-like_C"/>
</dbReference>
<sequence>QESGNPLTDSPAVSAALSLLVLADHPGHTAAAFHVAASPLGKAAGLAPGADAFAIRRVARDVRSRLQSHGYARTLTDWLDAVAENCDRRDVYRFEQLIELAMEHDQAATMRAGEFVQMVRRRHVEDPATARVRVMTLHQAKGLQFDVVVLPELDVSLVGGGVGLKALACSDDPLEPPRKICLSVNETVRQFSDELQTMHRLHLDAAVSESLSVLYVALTRAVYATYMITSPTAGNRRGPTFSAVLRGALAGEDAIAPDSVAAEFGQADWHRHLPAVAETPAQAPPAKRRKLLSPAKASRVRNLERQSPSALEGGEKVRLDRRLRLEEAAAMTRGSIIHGWFELVEWLDEPAPSDEALRVAAA</sequence>
<comment type="caution">
    <text evidence="7">The sequence shown here is derived from an EMBL/GenBank/DDBJ whole genome shotgun (WGS) entry which is preliminary data.</text>
</comment>
<dbReference type="PANTHER" id="PTHR11070:SF2">
    <property type="entry name" value="ATP-DEPENDENT DNA HELICASE SRS2"/>
    <property type="match status" value="1"/>
</dbReference>
<evidence type="ECO:0000256" key="4">
    <source>
        <dbReference type="ARBA" id="ARBA00022840"/>
    </source>
</evidence>
<dbReference type="InterPro" id="IPR027417">
    <property type="entry name" value="P-loop_NTPase"/>
</dbReference>
<evidence type="ECO:0000313" key="7">
    <source>
        <dbReference type="EMBL" id="GAF82959.1"/>
    </source>
</evidence>
<keyword evidence="1" id="KW-0547">Nucleotide-binding</keyword>
<dbReference type="GO" id="GO:0005524">
    <property type="term" value="F:ATP binding"/>
    <property type="evidence" value="ECO:0007669"/>
    <property type="project" value="UniProtKB-KW"/>
</dbReference>
<keyword evidence="4" id="KW-0067">ATP-binding</keyword>
<gene>
    <name evidence="7" type="ORF">S01H1_16579</name>
</gene>
<name>X0SPI7_9ZZZZ</name>
<evidence type="ECO:0000256" key="1">
    <source>
        <dbReference type="ARBA" id="ARBA00022741"/>
    </source>
</evidence>
<dbReference type="InterPro" id="IPR000212">
    <property type="entry name" value="DNA_helicase_UvrD/REP"/>
</dbReference>
<reference evidence="7" key="1">
    <citation type="journal article" date="2014" name="Front. Microbiol.">
        <title>High frequency of phylogenetically diverse reductive dehalogenase-homologous genes in deep subseafloor sedimentary metagenomes.</title>
        <authorList>
            <person name="Kawai M."/>
            <person name="Futagami T."/>
            <person name="Toyoda A."/>
            <person name="Takaki Y."/>
            <person name="Nishi S."/>
            <person name="Hori S."/>
            <person name="Arai W."/>
            <person name="Tsubouchi T."/>
            <person name="Morono Y."/>
            <person name="Uchiyama I."/>
            <person name="Ito T."/>
            <person name="Fujiyama A."/>
            <person name="Inagaki F."/>
            <person name="Takami H."/>
        </authorList>
    </citation>
    <scope>NUCLEOTIDE SEQUENCE</scope>
    <source>
        <strain evidence="7">Expedition CK06-06</strain>
    </source>
</reference>
<dbReference type="Gene3D" id="3.40.50.300">
    <property type="entry name" value="P-loop containing nucleotide triphosphate hydrolases"/>
    <property type="match status" value="1"/>
</dbReference>
<dbReference type="GO" id="GO:0043138">
    <property type="term" value="F:3'-5' DNA helicase activity"/>
    <property type="evidence" value="ECO:0007669"/>
    <property type="project" value="TreeGrafter"/>
</dbReference>
<dbReference type="GO" id="GO:0000725">
    <property type="term" value="P:recombinational repair"/>
    <property type="evidence" value="ECO:0007669"/>
    <property type="project" value="TreeGrafter"/>
</dbReference>
<organism evidence="7">
    <name type="scientific">marine sediment metagenome</name>
    <dbReference type="NCBI Taxonomy" id="412755"/>
    <lineage>
        <taxon>unclassified sequences</taxon>
        <taxon>metagenomes</taxon>
        <taxon>ecological metagenomes</taxon>
    </lineage>
</organism>
<dbReference type="Pfam" id="PF13361">
    <property type="entry name" value="UvrD_C"/>
    <property type="match status" value="1"/>
</dbReference>
<dbReference type="SUPFAM" id="SSF52540">
    <property type="entry name" value="P-loop containing nucleoside triphosphate hydrolases"/>
    <property type="match status" value="1"/>
</dbReference>
<dbReference type="GO" id="GO:0016787">
    <property type="term" value="F:hydrolase activity"/>
    <property type="evidence" value="ECO:0007669"/>
    <property type="project" value="UniProtKB-KW"/>
</dbReference>
<evidence type="ECO:0000259" key="6">
    <source>
        <dbReference type="Pfam" id="PF13361"/>
    </source>
</evidence>
<evidence type="ECO:0000256" key="2">
    <source>
        <dbReference type="ARBA" id="ARBA00022801"/>
    </source>
</evidence>
<feature type="domain" description="UvrD-like helicase C-terminal" evidence="6">
    <location>
        <begin position="91"/>
        <end position="229"/>
    </location>
</feature>
<dbReference type="EMBL" id="BARS01008730">
    <property type="protein sequence ID" value="GAF82959.1"/>
    <property type="molecule type" value="Genomic_DNA"/>
</dbReference>
<dbReference type="AlphaFoldDB" id="X0SPI7"/>
<accession>X0SPI7</accession>
<feature type="region of interest" description="Disordered" evidence="5">
    <location>
        <begin position="279"/>
        <end position="314"/>
    </location>
</feature>
<dbReference type="GO" id="GO:0005829">
    <property type="term" value="C:cytosol"/>
    <property type="evidence" value="ECO:0007669"/>
    <property type="project" value="TreeGrafter"/>
</dbReference>
<evidence type="ECO:0000256" key="3">
    <source>
        <dbReference type="ARBA" id="ARBA00022806"/>
    </source>
</evidence>